<gene>
    <name evidence="1" type="ORF">EV383_0509</name>
</gene>
<keyword evidence="2" id="KW-1185">Reference proteome</keyword>
<sequence>MATRLDDGSWEIQGHRVTFPVRIRDAGVGLSTHLVPTRRVRGVLAGAAARLTPFSLLGRTPVFVMFVDYRDNDLGTYDEVGVAVPVRHRGPAGSRWGVHVLQLPVTETFTMEAGRALWGLPKWLARAELDVSGGRVECRLDDDAGRRVLDASLRTLGLPALPLTVPASLTALAPRDDVVLAAPVRMRARGTRVGAGGRVVPGTGHPMAQQLRAMGFPRRSLFTTVVDHVAFDMDPAEELPAR</sequence>
<reference evidence="1 2" key="1">
    <citation type="submission" date="2019-02" db="EMBL/GenBank/DDBJ databases">
        <title>Sequencing the genomes of 1000 actinobacteria strains.</title>
        <authorList>
            <person name="Klenk H.-P."/>
        </authorList>
    </citation>
    <scope>NUCLEOTIDE SEQUENCE [LARGE SCALE GENOMIC DNA]</scope>
    <source>
        <strain evidence="1 2">DSM 45779</strain>
    </source>
</reference>
<protein>
    <submittedName>
        <fullName evidence="1">Acetoacetate decarboxylase</fullName>
    </submittedName>
</protein>
<dbReference type="Pfam" id="PF06314">
    <property type="entry name" value="ADC"/>
    <property type="match status" value="1"/>
</dbReference>
<name>A0A4Q7URW0_PSEST</name>
<dbReference type="GO" id="GO:0016829">
    <property type="term" value="F:lyase activity"/>
    <property type="evidence" value="ECO:0007669"/>
    <property type="project" value="InterPro"/>
</dbReference>
<dbReference type="Gene3D" id="2.40.400.10">
    <property type="entry name" value="Acetoacetate decarboxylase-like"/>
    <property type="match status" value="1"/>
</dbReference>
<dbReference type="InterPro" id="IPR010451">
    <property type="entry name" value="Acetoacetate_decarboxylase"/>
</dbReference>
<dbReference type="InterPro" id="IPR023375">
    <property type="entry name" value="ADC_dom_sf"/>
</dbReference>
<proteinExistence type="predicted"/>
<dbReference type="AlphaFoldDB" id="A0A4Q7URW0"/>
<evidence type="ECO:0000313" key="1">
    <source>
        <dbReference type="EMBL" id="RZT83694.1"/>
    </source>
</evidence>
<evidence type="ECO:0000313" key="2">
    <source>
        <dbReference type="Proteomes" id="UP000291591"/>
    </source>
</evidence>
<dbReference type="SUPFAM" id="SSF160104">
    <property type="entry name" value="Acetoacetate decarboxylase-like"/>
    <property type="match status" value="1"/>
</dbReference>
<dbReference type="RefSeq" id="WP_165438208.1">
    <property type="nucleotide sequence ID" value="NZ_SHKL01000001.1"/>
</dbReference>
<accession>A0A4Q7URW0</accession>
<dbReference type="EMBL" id="SHKL01000001">
    <property type="protein sequence ID" value="RZT83694.1"/>
    <property type="molecule type" value="Genomic_DNA"/>
</dbReference>
<organism evidence="1 2">
    <name type="scientific">Pseudonocardia sediminis</name>
    <dbReference type="NCBI Taxonomy" id="1397368"/>
    <lineage>
        <taxon>Bacteria</taxon>
        <taxon>Bacillati</taxon>
        <taxon>Actinomycetota</taxon>
        <taxon>Actinomycetes</taxon>
        <taxon>Pseudonocardiales</taxon>
        <taxon>Pseudonocardiaceae</taxon>
        <taxon>Pseudonocardia</taxon>
    </lineage>
</organism>
<dbReference type="Proteomes" id="UP000291591">
    <property type="component" value="Unassembled WGS sequence"/>
</dbReference>
<comment type="caution">
    <text evidence="1">The sequence shown here is derived from an EMBL/GenBank/DDBJ whole genome shotgun (WGS) entry which is preliminary data.</text>
</comment>